<evidence type="ECO:0008006" key="3">
    <source>
        <dbReference type="Google" id="ProtNLM"/>
    </source>
</evidence>
<dbReference type="Proteomes" id="UP000683507">
    <property type="component" value="Chromosome"/>
</dbReference>
<organism evidence="1 2">
    <name type="scientific">Parvicella tangerina</name>
    <dbReference type="NCBI Taxonomy" id="2829795"/>
    <lineage>
        <taxon>Bacteria</taxon>
        <taxon>Pseudomonadati</taxon>
        <taxon>Bacteroidota</taxon>
        <taxon>Flavobacteriia</taxon>
        <taxon>Flavobacteriales</taxon>
        <taxon>Parvicellaceae</taxon>
        <taxon>Parvicella</taxon>
    </lineage>
</organism>
<evidence type="ECO:0000313" key="1">
    <source>
        <dbReference type="EMBL" id="CAG5084554.1"/>
    </source>
</evidence>
<dbReference type="Gene3D" id="3.40.50.2000">
    <property type="entry name" value="Glycogen Phosphorylase B"/>
    <property type="match status" value="2"/>
</dbReference>
<accession>A0A916NI80</accession>
<dbReference type="SUPFAM" id="SSF53756">
    <property type="entry name" value="UDP-Glycosyltransferase/glycogen phosphorylase"/>
    <property type="match status" value="1"/>
</dbReference>
<keyword evidence="2" id="KW-1185">Reference proteome</keyword>
<protein>
    <recommendedName>
        <fullName evidence="3">Glycosyltransferase subfamily 4-like N-terminal domain-containing protein</fullName>
    </recommendedName>
</protein>
<dbReference type="KEGG" id="ptan:CRYO30217_02497"/>
<name>A0A916NI80_9FLAO</name>
<dbReference type="AlphaFoldDB" id="A0A916NI80"/>
<dbReference type="EMBL" id="OU015584">
    <property type="protein sequence ID" value="CAG5084554.1"/>
    <property type="molecule type" value="Genomic_DNA"/>
</dbReference>
<sequence length="427" mass="48507">MLIITYYWPPSGGAGVQRWLKLSKYLSQIGVEVHVLTVDEKYASYPHLDESLNNDIRKEVEVIKTKAINYFSLYERLVGKDKVPKAGFSNVDVKKKSNKLLSSIRSHLFIPDPRKGWNRYAYSAAVEVIESKNITNVITTSPPHSTQLIGLKLKKKFPHINWIADLRDPWTDIYYYQLLGHSKFSHEIDKGYERDVLRGADLITTVSDGLREMFLSKGAGFDLNEEKIKVISNGFDAEDFKELNGVDDDIFSIVYTGTMSEQYEPHVFLNAYAKLCKEVSGKVELKFVGKLSNAISTYMKEAGITYEFFPQVPHDEIVNYQLNATILLLVIPNVANSKGIITGKLFEYLASQNQLLVIGPKDGDAAAFVEKAGAGHTFSRDEGEEIYQYLKKQHEAYMLHGKQKVPKDNIQQFERSVQAVQFKKLLK</sequence>
<proteinExistence type="predicted"/>
<reference evidence="1" key="1">
    <citation type="submission" date="2021-04" db="EMBL/GenBank/DDBJ databases">
        <authorList>
            <person name="Rodrigo-Torres L."/>
            <person name="Arahal R. D."/>
            <person name="Lucena T."/>
        </authorList>
    </citation>
    <scope>NUCLEOTIDE SEQUENCE</scope>
    <source>
        <strain evidence="1">AS29M-1</strain>
    </source>
</reference>
<gene>
    <name evidence="1" type="ORF">CRYO30217_02497</name>
</gene>
<evidence type="ECO:0000313" key="2">
    <source>
        <dbReference type="Proteomes" id="UP000683507"/>
    </source>
</evidence>